<dbReference type="Proteomes" id="UP000075243">
    <property type="component" value="Chromosome 2"/>
</dbReference>
<dbReference type="GO" id="GO:0003676">
    <property type="term" value="F:nucleic acid binding"/>
    <property type="evidence" value="ECO:0007669"/>
    <property type="project" value="InterPro"/>
</dbReference>
<dbReference type="InterPro" id="IPR054722">
    <property type="entry name" value="PolX-like_BBD"/>
</dbReference>
<sequence length="380" mass="42624">MTEGVATQLLHCETSKELWEGAQSLVGAHTRSRVTLLKTEFHSSRKGSMKMEEYLIKMKLLADSLKLAGSPISNTDLITQTLAGLDINYNAIIVQLSDKNDLTWIDMQAQLLTFENRLEQLNSLSSLTLSPSPNVVTRFDQKVNRSNNRGSWRGNNFRGTRGGRGRGRLSRDKPTCQVCEKIGHIAVQCFYRFDKSYMGQSSDDKQEKHNAFIASPNFNASSNSIRDPEWYFDSGASNHVTHDPNQFQEISEHDGKTSLVVGNGERLKIHAYGTAALDTCQRSLNLHDLLYVPKITKNLLSVSKLATDNNITIEFDASDCFVKDKLTGKVLLEGKLRDGLYQLSSVNGKNKRMLHCSVTVRVLYVLQRILSFILDASIFN</sequence>
<dbReference type="InterPro" id="IPR036875">
    <property type="entry name" value="Znf_CCHC_sf"/>
</dbReference>
<accession>A0A151U7R7</accession>
<dbReference type="EMBL" id="CM003604">
    <property type="protein sequence ID" value="KYP75308.1"/>
    <property type="molecule type" value="Genomic_DNA"/>
</dbReference>
<proteinExistence type="predicted"/>
<dbReference type="AlphaFoldDB" id="A0A151U7R7"/>
<dbReference type="PANTHER" id="PTHR47481:SF22">
    <property type="entry name" value="RETROTRANSPOSON GAG DOMAIN-CONTAINING PROTEIN"/>
    <property type="match status" value="1"/>
</dbReference>
<dbReference type="SUPFAM" id="SSF57756">
    <property type="entry name" value="Retrovirus zinc finger-like domains"/>
    <property type="match status" value="1"/>
</dbReference>
<dbReference type="PANTHER" id="PTHR47481">
    <property type="match status" value="1"/>
</dbReference>
<dbReference type="GO" id="GO:0008270">
    <property type="term" value="F:zinc ion binding"/>
    <property type="evidence" value="ECO:0007669"/>
    <property type="project" value="InterPro"/>
</dbReference>
<protein>
    <recommendedName>
        <fullName evidence="2">Retrovirus-related Pol polyprotein from transposon TNT 1-94-like beta-barrel domain-containing protein</fullName>
    </recommendedName>
</protein>
<dbReference type="Pfam" id="PF14223">
    <property type="entry name" value="Retrotran_gag_2"/>
    <property type="match status" value="1"/>
</dbReference>
<reference evidence="3 4" key="1">
    <citation type="journal article" date="2012" name="Nat. Biotechnol.">
        <title>Draft genome sequence of pigeonpea (Cajanus cajan), an orphan legume crop of resource-poor farmers.</title>
        <authorList>
            <person name="Varshney R.K."/>
            <person name="Chen W."/>
            <person name="Li Y."/>
            <person name="Bharti A.K."/>
            <person name="Saxena R.K."/>
            <person name="Schlueter J.A."/>
            <person name="Donoghue M.T."/>
            <person name="Azam S."/>
            <person name="Fan G."/>
            <person name="Whaley A.M."/>
            <person name="Farmer A.D."/>
            <person name="Sheridan J."/>
            <person name="Iwata A."/>
            <person name="Tuteja R."/>
            <person name="Penmetsa R.V."/>
            <person name="Wu W."/>
            <person name="Upadhyaya H.D."/>
            <person name="Yang S.P."/>
            <person name="Shah T."/>
            <person name="Saxena K.B."/>
            <person name="Michael T."/>
            <person name="McCombie W.R."/>
            <person name="Yang B."/>
            <person name="Zhang G."/>
            <person name="Yang H."/>
            <person name="Wang J."/>
            <person name="Spillane C."/>
            <person name="Cook D.R."/>
            <person name="May G.D."/>
            <person name="Xu X."/>
            <person name="Jackson S.A."/>
        </authorList>
    </citation>
    <scope>NUCLEOTIDE SEQUENCE [LARGE SCALE GENOMIC DNA]</scope>
    <source>
        <strain evidence="4">cv. Asha</strain>
    </source>
</reference>
<evidence type="ECO:0000259" key="2">
    <source>
        <dbReference type="Pfam" id="PF22936"/>
    </source>
</evidence>
<feature type="region of interest" description="Disordered" evidence="1">
    <location>
        <begin position="145"/>
        <end position="172"/>
    </location>
</feature>
<organism evidence="3 4">
    <name type="scientific">Cajanus cajan</name>
    <name type="common">Pigeon pea</name>
    <name type="synonym">Cajanus indicus</name>
    <dbReference type="NCBI Taxonomy" id="3821"/>
    <lineage>
        <taxon>Eukaryota</taxon>
        <taxon>Viridiplantae</taxon>
        <taxon>Streptophyta</taxon>
        <taxon>Embryophyta</taxon>
        <taxon>Tracheophyta</taxon>
        <taxon>Spermatophyta</taxon>
        <taxon>Magnoliopsida</taxon>
        <taxon>eudicotyledons</taxon>
        <taxon>Gunneridae</taxon>
        <taxon>Pentapetalae</taxon>
        <taxon>rosids</taxon>
        <taxon>fabids</taxon>
        <taxon>Fabales</taxon>
        <taxon>Fabaceae</taxon>
        <taxon>Papilionoideae</taxon>
        <taxon>50 kb inversion clade</taxon>
        <taxon>NPAAA clade</taxon>
        <taxon>indigoferoid/millettioid clade</taxon>
        <taxon>Phaseoleae</taxon>
        <taxon>Cajanus</taxon>
    </lineage>
</organism>
<dbReference type="Pfam" id="PF22936">
    <property type="entry name" value="Pol_BBD"/>
    <property type="match status" value="1"/>
</dbReference>
<evidence type="ECO:0000313" key="3">
    <source>
        <dbReference type="EMBL" id="KYP75308.1"/>
    </source>
</evidence>
<feature type="domain" description="Retrovirus-related Pol polyprotein from transposon TNT 1-94-like beta-barrel" evidence="2">
    <location>
        <begin position="230"/>
        <end position="307"/>
    </location>
</feature>
<keyword evidence="4" id="KW-1185">Reference proteome</keyword>
<dbReference type="OMA" id="CKFEATH"/>
<evidence type="ECO:0000256" key="1">
    <source>
        <dbReference type="SAM" id="MobiDB-lite"/>
    </source>
</evidence>
<dbReference type="Gramene" id="C.cajan_07803.t">
    <property type="protein sequence ID" value="C.cajan_07803.t.cds1"/>
    <property type="gene ID" value="C.cajan_07803"/>
</dbReference>
<feature type="compositionally biased region" description="Low complexity" evidence="1">
    <location>
        <begin position="145"/>
        <end position="159"/>
    </location>
</feature>
<evidence type="ECO:0000313" key="4">
    <source>
        <dbReference type="Proteomes" id="UP000075243"/>
    </source>
</evidence>
<name>A0A151U7R7_CAJCA</name>
<gene>
    <name evidence="3" type="ORF">KK1_008029</name>
</gene>